<comment type="caution">
    <text evidence="3">The sequence shown here is derived from an EMBL/GenBank/DDBJ whole genome shotgun (WGS) entry which is preliminary data.</text>
</comment>
<dbReference type="PANTHER" id="PTHR47978">
    <property type="match status" value="1"/>
</dbReference>
<feature type="region of interest" description="Disordered" evidence="2">
    <location>
        <begin position="125"/>
        <end position="178"/>
    </location>
</feature>
<organism evidence="3 4">
    <name type="scientific">Prorocentrum cordatum</name>
    <dbReference type="NCBI Taxonomy" id="2364126"/>
    <lineage>
        <taxon>Eukaryota</taxon>
        <taxon>Sar</taxon>
        <taxon>Alveolata</taxon>
        <taxon>Dinophyceae</taxon>
        <taxon>Prorocentrales</taxon>
        <taxon>Prorocentraceae</taxon>
        <taxon>Prorocentrum</taxon>
    </lineage>
</organism>
<dbReference type="SMART" id="SM00173">
    <property type="entry name" value="RAS"/>
    <property type="match status" value="1"/>
</dbReference>
<dbReference type="PROSITE" id="PS51419">
    <property type="entry name" value="RAB"/>
    <property type="match status" value="1"/>
</dbReference>
<feature type="non-terminal residue" evidence="3">
    <location>
        <position position="1"/>
    </location>
</feature>
<accession>A0ABN9RRY5</accession>
<feature type="compositionally biased region" description="Low complexity" evidence="2">
    <location>
        <begin position="125"/>
        <end position="138"/>
    </location>
</feature>
<reference evidence="3" key="1">
    <citation type="submission" date="2023-10" db="EMBL/GenBank/DDBJ databases">
        <authorList>
            <person name="Chen Y."/>
            <person name="Shah S."/>
            <person name="Dougan E. K."/>
            <person name="Thang M."/>
            <person name="Chan C."/>
        </authorList>
    </citation>
    <scope>NUCLEOTIDE SEQUENCE [LARGE SCALE GENOMIC DNA]</scope>
</reference>
<dbReference type="InterPro" id="IPR001806">
    <property type="entry name" value="Small_GTPase"/>
</dbReference>
<evidence type="ECO:0000313" key="3">
    <source>
        <dbReference type="EMBL" id="CAK0822014.1"/>
    </source>
</evidence>
<dbReference type="InterPro" id="IPR027417">
    <property type="entry name" value="P-loop_NTPase"/>
</dbReference>
<name>A0ABN9RRY5_9DINO</name>
<dbReference type="Proteomes" id="UP001189429">
    <property type="component" value="Unassembled WGS sequence"/>
</dbReference>
<protein>
    <submittedName>
        <fullName evidence="3">Uncharacterized protein</fullName>
    </submittedName>
</protein>
<feature type="compositionally biased region" description="Low complexity" evidence="2">
    <location>
        <begin position="147"/>
        <end position="158"/>
    </location>
</feature>
<gene>
    <name evidence="3" type="ORF">PCOR1329_LOCUS23137</name>
</gene>
<keyword evidence="1" id="KW-0547">Nucleotide-binding</keyword>
<dbReference type="SUPFAM" id="SSF52540">
    <property type="entry name" value="P-loop containing nucleoside triphosphate hydrolases"/>
    <property type="match status" value="1"/>
</dbReference>
<feature type="non-terminal residue" evidence="3">
    <location>
        <position position="178"/>
    </location>
</feature>
<evidence type="ECO:0000256" key="2">
    <source>
        <dbReference type="SAM" id="MobiDB-lite"/>
    </source>
</evidence>
<dbReference type="Pfam" id="PF00071">
    <property type="entry name" value="Ras"/>
    <property type="match status" value="1"/>
</dbReference>
<dbReference type="Gene3D" id="3.40.50.300">
    <property type="entry name" value="P-loop containing nucleotide triphosphate hydrolases"/>
    <property type="match status" value="1"/>
</dbReference>
<dbReference type="SMART" id="SM00175">
    <property type="entry name" value="RAB"/>
    <property type="match status" value="1"/>
</dbReference>
<evidence type="ECO:0000313" key="4">
    <source>
        <dbReference type="Proteomes" id="UP001189429"/>
    </source>
</evidence>
<proteinExistence type="predicted"/>
<dbReference type="EMBL" id="CAUYUJ010007796">
    <property type="protein sequence ID" value="CAK0822014.1"/>
    <property type="molecule type" value="Genomic_DNA"/>
</dbReference>
<sequence length="178" mass="18269">RAAREGLDAALVVYDVASRASFDSVSSWMRLLQAHGGSQVSVMLVGNKADLPSRAVPPEQGRAVAQALRIPLAEVSALKDADVSALLDTLLQGHREPPCWAAAEREPGVLAAGGGGAAAGLGPWPAAAPAAAPTSPAAQDGLLATRPVAPAAPQDVQARLSFRSEAPLGEDSDRWRSR</sequence>
<keyword evidence="4" id="KW-1185">Reference proteome</keyword>
<evidence type="ECO:0000256" key="1">
    <source>
        <dbReference type="ARBA" id="ARBA00022741"/>
    </source>
</evidence>